<gene>
    <name evidence="2" type="ordered locus">CPS_0714</name>
</gene>
<evidence type="ECO:0000313" key="2">
    <source>
        <dbReference type="EMBL" id="AAZ27043.1"/>
    </source>
</evidence>
<accession>Q488Q0</accession>
<dbReference type="KEGG" id="cps:CPS_0714"/>
<dbReference type="Proteomes" id="UP000000547">
    <property type="component" value="Chromosome"/>
</dbReference>
<protein>
    <recommendedName>
        <fullName evidence="1">PilZ domain-containing protein</fullName>
    </recommendedName>
</protein>
<dbReference type="AlphaFoldDB" id="Q488Q0"/>
<dbReference type="Pfam" id="PF07238">
    <property type="entry name" value="PilZ"/>
    <property type="match status" value="1"/>
</dbReference>
<dbReference type="RefSeq" id="WP_011041564.1">
    <property type="nucleotide sequence ID" value="NC_003910.7"/>
</dbReference>
<evidence type="ECO:0000259" key="1">
    <source>
        <dbReference type="Pfam" id="PF07238"/>
    </source>
</evidence>
<dbReference type="SUPFAM" id="SSF141371">
    <property type="entry name" value="PilZ domain-like"/>
    <property type="match status" value="1"/>
</dbReference>
<reference evidence="2" key="1">
    <citation type="journal article" date="2005" name="Proc. Natl. Acad. Sci. U.S.A.">
        <title>The psychrophilic lifestyle as revealed by the genome sequence of Colwellia psychrerythraea 34H through genomic and proteomic analyses.</title>
        <authorList>
            <person name="Methe B.A."/>
            <person name="Nelson K.E."/>
            <person name="Deming J.W."/>
            <person name="Momen B."/>
            <person name="Melamud E."/>
            <person name="Zhang X."/>
            <person name="Moult J."/>
            <person name="Madupu R."/>
            <person name="Nelson W.C."/>
            <person name="Dodson R.J."/>
            <person name="Brinkac L.M."/>
            <person name="Daugherty S.C."/>
            <person name="Durkin A.S."/>
            <person name="DeBoy R.T."/>
            <person name="Kolonay J.F."/>
            <person name="Sullivan S.A."/>
            <person name="Zhou L."/>
            <person name="Davidsen T.M."/>
            <person name="Wu M."/>
            <person name="Huston A.L."/>
            <person name="Lewis M."/>
            <person name="Weaver B."/>
            <person name="Weidman J.F."/>
            <person name="Khouri H."/>
            <person name="Utterback T.R."/>
            <person name="Feldblyum T.V."/>
            <person name="Fraser C.M."/>
        </authorList>
    </citation>
    <scope>NUCLEOTIDE SEQUENCE [LARGE SCALE GENOMIC DNA]</scope>
    <source>
        <strain evidence="2">34H</strain>
    </source>
</reference>
<name>Q488Q0_COLP3</name>
<proteinExistence type="predicted"/>
<evidence type="ECO:0000313" key="3">
    <source>
        <dbReference type="Proteomes" id="UP000000547"/>
    </source>
</evidence>
<dbReference type="HOGENOM" id="CLU_1977746_0_0_6"/>
<organism evidence="2 3">
    <name type="scientific">Colwellia psychrerythraea (strain 34H / ATCC BAA-681)</name>
    <name type="common">Vibrio psychroerythus</name>
    <dbReference type="NCBI Taxonomy" id="167879"/>
    <lineage>
        <taxon>Bacteria</taxon>
        <taxon>Pseudomonadati</taxon>
        <taxon>Pseudomonadota</taxon>
        <taxon>Gammaproteobacteria</taxon>
        <taxon>Alteromonadales</taxon>
        <taxon>Colwelliaceae</taxon>
        <taxon>Colwellia</taxon>
    </lineage>
</organism>
<feature type="domain" description="PilZ" evidence="1">
    <location>
        <begin position="4"/>
        <end position="113"/>
    </location>
</feature>
<dbReference type="EMBL" id="CP000083">
    <property type="protein sequence ID" value="AAZ27043.1"/>
    <property type="molecule type" value="Genomic_DNA"/>
</dbReference>
<dbReference type="Gene3D" id="2.40.10.220">
    <property type="entry name" value="predicted glycosyltransferase like domains"/>
    <property type="match status" value="1"/>
</dbReference>
<dbReference type="GO" id="GO:0035438">
    <property type="term" value="F:cyclic-di-GMP binding"/>
    <property type="evidence" value="ECO:0007669"/>
    <property type="project" value="InterPro"/>
</dbReference>
<sequence>MSIERRFYPRKDVNFSVSIVLKDSEQQLTSTAINISLSGVQLSADKACVDFILSHTNHHPTQFQIILNEDKKLGLMTVRVIVIRRISQNDFLLGLKFINITVGQLTSIEALLSQQINVVVKQNWPT</sequence>
<dbReference type="InterPro" id="IPR009875">
    <property type="entry name" value="PilZ_domain"/>
</dbReference>